<dbReference type="SMR" id="A0A0U2Y8S3"/>
<reference evidence="1 2" key="1">
    <citation type="submission" date="2015-12" db="EMBL/GenBank/DDBJ databases">
        <title>A stable core within a dynamic pangenome in Sulfolobus acidocaldarius.</title>
        <authorList>
            <person name="Anderson R."/>
            <person name="Kouris A."/>
            <person name="Seward C."/>
            <person name="Campbell K."/>
            <person name="Whitaker R."/>
        </authorList>
    </citation>
    <scope>NUCLEOTIDE SEQUENCE [LARGE SCALE GENOMIC DNA]</scope>
    <source>
        <strain evidence="1 2">NG05B_CO5_07</strain>
    </source>
</reference>
<evidence type="ECO:0000313" key="2">
    <source>
        <dbReference type="Proteomes" id="UP000060043"/>
    </source>
</evidence>
<evidence type="ECO:0000313" key="1">
    <source>
        <dbReference type="EMBL" id="ALU31953.1"/>
    </source>
</evidence>
<dbReference type="AlphaFoldDB" id="A0A0U2Y8S3"/>
<proteinExistence type="predicted"/>
<organism evidence="1 2">
    <name type="scientific">Sulfolobus acidocaldarius</name>
    <dbReference type="NCBI Taxonomy" id="2285"/>
    <lineage>
        <taxon>Archaea</taxon>
        <taxon>Thermoproteota</taxon>
        <taxon>Thermoprotei</taxon>
        <taxon>Sulfolobales</taxon>
        <taxon>Sulfolobaceae</taxon>
        <taxon>Sulfolobus</taxon>
    </lineage>
</organism>
<sequence>MNKKRLLLLSVFLVSVFVPVLVADVIYYYQGQITVGNVAPPMYFAIQPNGNAKIGNNSNVPSYINAQPSSGGSGFTAQVNITNATYNYYFNFMGLAVSKTGYIYLAKVAYSYTATNNPIQNATLYIMNQQGQIVYKYKLIVNGVVNSTLPSTPLQINSGSYIVSLLIVPYQGTLPKTPSNDLATITVNFGFSPMTASPPPIPLPSP</sequence>
<gene>
    <name evidence="1" type="ORF">ATZ20_07285</name>
</gene>
<name>A0A0U2Y8S3_9CREN</name>
<dbReference type="OrthoDB" id="44231at2157"/>
<dbReference type="EMDB" id="EMD-13546"/>
<dbReference type="EMBL" id="CP013695">
    <property type="protein sequence ID" value="ALU31953.1"/>
    <property type="molecule type" value="Genomic_DNA"/>
</dbReference>
<dbReference type="GeneID" id="14550934"/>
<dbReference type="Proteomes" id="UP000060043">
    <property type="component" value="Chromosome"/>
</dbReference>
<protein>
    <submittedName>
        <fullName evidence="1">Uncharacterized protein</fullName>
    </submittedName>
</protein>
<accession>A0A0U2Y8S3</accession>
<dbReference type="STRING" id="1435377.SUSAZ_02075"/>
<dbReference type="RefSeq" id="WP_011277323.1">
    <property type="nucleotide sequence ID" value="NZ_BHWZ01000001.1"/>
</dbReference>